<evidence type="ECO:0000313" key="2">
    <source>
        <dbReference type="Proteomes" id="UP001597090"/>
    </source>
</evidence>
<evidence type="ECO:0000313" key="1">
    <source>
        <dbReference type="EMBL" id="MFD0738236.1"/>
    </source>
</evidence>
<comment type="caution">
    <text evidence="1">The sequence shown here is derived from an EMBL/GenBank/DDBJ whole genome shotgun (WGS) entry which is preliminary data.</text>
</comment>
<dbReference type="EMBL" id="JBHTIH010000002">
    <property type="protein sequence ID" value="MFD0738236.1"/>
    <property type="molecule type" value="Genomic_DNA"/>
</dbReference>
<proteinExistence type="predicted"/>
<gene>
    <name evidence="1" type="ORF">ACFQZQ_02890</name>
</gene>
<protein>
    <submittedName>
        <fullName evidence="1">Uncharacterized protein</fullName>
    </submittedName>
</protein>
<reference evidence="2" key="1">
    <citation type="journal article" date="2019" name="Int. J. Syst. Evol. Microbiol.">
        <title>The Global Catalogue of Microorganisms (GCM) 10K type strain sequencing project: providing services to taxonomists for standard genome sequencing and annotation.</title>
        <authorList>
            <consortium name="The Broad Institute Genomics Platform"/>
            <consortium name="The Broad Institute Genome Sequencing Center for Infectious Disease"/>
            <person name="Wu L."/>
            <person name="Ma J."/>
        </authorList>
    </citation>
    <scope>NUCLEOTIDE SEQUENCE [LARGE SCALE GENOMIC DNA]</scope>
    <source>
        <strain evidence="2">CCUG 55491</strain>
    </source>
</reference>
<organism evidence="1 2">
    <name type="scientific">Lysobacter koreensis</name>
    <dbReference type="NCBI Taxonomy" id="266122"/>
    <lineage>
        <taxon>Bacteria</taxon>
        <taxon>Pseudomonadati</taxon>
        <taxon>Pseudomonadota</taxon>
        <taxon>Gammaproteobacteria</taxon>
        <taxon>Lysobacterales</taxon>
        <taxon>Lysobacteraceae</taxon>
        <taxon>Lysobacter</taxon>
    </lineage>
</organism>
<keyword evidence="2" id="KW-1185">Reference proteome</keyword>
<dbReference type="RefSeq" id="WP_386811169.1">
    <property type="nucleotide sequence ID" value="NZ_JBHTIH010000002.1"/>
</dbReference>
<accession>A0ABW2YK78</accession>
<name>A0ABW2YK78_9GAMM</name>
<dbReference type="Proteomes" id="UP001597090">
    <property type="component" value="Unassembled WGS sequence"/>
</dbReference>
<sequence>MTHTTKLWLDGDDLIEKRTFDHTPYLENAKRLQNAGQTGSSDLKHAASFSPGVVEAYIA</sequence>